<accession>A0A5Q2QCT0</accession>
<comment type="similarity">
    <text evidence="2">Belongs to the Nudix hydrolase family.</text>
</comment>
<comment type="catalytic activity">
    <reaction evidence="10">
        <text>8-oxo-dGTP + H2O = 8-oxo-dGMP + diphosphate + H(+)</text>
        <dbReference type="Rhea" id="RHEA:31575"/>
        <dbReference type="ChEBI" id="CHEBI:15377"/>
        <dbReference type="ChEBI" id="CHEBI:15378"/>
        <dbReference type="ChEBI" id="CHEBI:33019"/>
        <dbReference type="ChEBI" id="CHEBI:63224"/>
        <dbReference type="ChEBI" id="CHEBI:77896"/>
        <dbReference type="EC" id="3.6.1.55"/>
    </reaction>
</comment>
<evidence type="ECO:0000256" key="6">
    <source>
        <dbReference type="ARBA" id="ARBA00022763"/>
    </source>
</evidence>
<evidence type="ECO:0000256" key="7">
    <source>
        <dbReference type="ARBA" id="ARBA00022801"/>
    </source>
</evidence>
<evidence type="ECO:0000256" key="9">
    <source>
        <dbReference type="ARBA" id="ARBA00023204"/>
    </source>
</evidence>
<evidence type="ECO:0000256" key="13">
    <source>
        <dbReference type="ARBA" id="ARBA00040794"/>
    </source>
</evidence>
<feature type="binding site" evidence="17">
    <location>
        <begin position="38"/>
        <end position="41"/>
    </location>
    <ligand>
        <name>8-oxo-dGTP</name>
        <dbReference type="ChEBI" id="CHEBI:77896"/>
    </ligand>
</feature>
<sequence length="140" mass="14915">MPITAPEIAVAAGVIAGPGDQVLLTRRLQSAHQGGKWEFPGGKIEADEAPAAALRRELNEELGINVVTARSLIEVAHDYGDKRVRLYVFVVDAFTGQPGGLEGQAMQWFDAADLTSLEFPDANRPIVAAYLSSLDSAPSI</sequence>
<organism evidence="20 21">
    <name type="scientific">Litorivicinus lipolyticus</name>
    <dbReference type="NCBI Taxonomy" id="418701"/>
    <lineage>
        <taxon>Bacteria</taxon>
        <taxon>Pseudomonadati</taxon>
        <taxon>Pseudomonadota</taxon>
        <taxon>Gammaproteobacteria</taxon>
        <taxon>Oceanospirillales</taxon>
        <taxon>Litorivicinaceae</taxon>
        <taxon>Litorivicinus</taxon>
    </lineage>
</organism>
<feature type="binding site" evidence="18">
    <location>
        <position position="41"/>
    </location>
    <ligand>
        <name>Mg(2+)</name>
        <dbReference type="ChEBI" id="CHEBI:18420"/>
    </ligand>
</feature>
<keyword evidence="7" id="KW-0378">Hydrolase</keyword>
<keyword evidence="5 18" id="KW-0479">Metal-binding</keyword>
<evidence type="ECO:0000256" key="18">
    <source>
        <dbReference type="PIRSR" id="PIRSR603561-2"/>
    </source>
</evidence>
<dbReference type="EC" id="3.6.1.55" evidence="12"/>
<dbReference type="GO" id="GO:0044715">
    <property type="term" value="F:8-oxo-dGDP phosphatase activity"/>
    <property type="evidence" value="ECO:0007669"/>
    <property type="project" value="TreeGrafter"/>
</dbReference>
<keyword evidence="3" id="KW-0515">Mutator protein</keyword>
<dbReference type="PANTHER" id="PTHR47707">
    <property type="entry name" value="8-OXO-DGTP DIPHOSPHATASE"/>
    <property type="match status" value="1"/>
</dbReference>
<feature type="binding site" evidence="17">
    <location>
        <position position="32"/>
    </location>
    <ligand>
        <name>8-oxo-dGTP</name>
        <dbReference type="ChEBI" id="CHEBI:77896"/>
    </ligand>
</feature>
<dbReference type="InterPro" id="IPR020084">
    <property type="entry name" value="NUDIX_hydrolase_CS"/>
</dbReference>
<evidence type="ECO:0000256" key="2">
    <source>
        <dbReference type="ARBA" id="ARBA00005582"/>
    </source>
</evidence>
<dbReference type="FunFam" id="3.90.79.10:FF:000014">
    <property type="entry name" value="8-oxo-dGTP diphosphatase MutT"/>
    <property type="match status" value="1"/>
</dbReference>
<keyword evidence="9" id="KW-0234">DNA repair</keyword>
<dbReference type="Pfam" id="PF14815">
    <property type="entry name" value="NUDIX_4"/>
    <property type="match status" value="1"/>
</dbReference>
<comment type="catalytic activity">
    <reaction evidence="11">
        <text>8-oxo-GTP + H2O = 8-oxo-GMP + diphosphate + H(+)</text>
        <dbReference type="Rhea" id="RHEA:67616"/>
        <dbReference type="ChEBI" id="CHEBI:15377"/>
        <dbReference type="ChEBI" id="CHEBI:15378"/>
        <dbReference type="ChEBI" id="CHEBI:33019"/>
        <dbReference type="ChEBI" id="CHEBI:143553"/>
        <dbReference type="ChEBI" id="CHEBI:145694"/>
    </reaction>
</comment>
<feature type="domain" description="Nudix hydrolase" evidence="19">
    <location>
        <begin position="5"/>
        <end position="135"/>
    </location>
</feature>
<evidence type="ECO:0000256" key="14">
    <source>
        <dbReference type="ARBA" id="ARBA00041592"/>
    </source>
</evidence>
<dbReference type="KEGG" id="llp:GH975_10280"/>
<dbReference type="Proteomes" id="UP000388235">
    <property type="component" value="Chromosome"/>
</dbReference>
<dbReference type="GO" id="GO:0006260">
    <property type="term" value="P:DNA replication"/>
    <property type="evidence" value="ECO:0007669"/>
    <property type="project" value="UniProtKB-KW"/>
</dbReference>
<evidence type="ECO:0000256" key="4">
    <source>
        <dbReference type="ARBA" id="ARBA00022705"/>
    </source>
</evidence>
<evidence type="ECO:0000256" key="15">
    <source>
        <dbReference type="ARBA" id="ARBA00041979"/>
    </source>
</evidence>
<evidence type="ECO:0000256" key="5">
    <source>
        <dbReference type="ARBA" id="ARBA00022723"/>
    </source>
</evidence>
<dbReference type="RefSeq" id="WP_153714437.1">
    <property type="nucleotide sequence ID" value="NZ_CP045871.1"/>
</dbReference>
<evidence type="ECO:0000259" key="19">
    <source>
        <dbReference type="PROSITE" id="PS51462"/>
    </source>
</evidence>
<dbReference type="PROSITE" id="PS00893">
    <property type="entry name" value="NUDIX_BOX"/>
    <property type="match status" value="1"/>
</dbReference>
<evidence type="ECO:0000256" key="10">
    <source>
        <dbReference type="ARBA" id="ARBA00035861"/>
    </source>
</evidence>
<protein>
    <recommendedName>
        <fullName evidence="13">8-oxo-dGTP diphosphatase</fullName>
        <ecNumber evidence="12">3.6.1.55</ecNumber>
    </recommendedName>
    <alternativeName>
        <fullName evidence="16">7,8-dihydro-8-oxoguanine-triphosphatase</fullName>
    </alternativeName>
    <alternativeName>
        <fullName evidence="15">Mutator protein MutT</fullName>
    </alternativeName>
    <alternativeName>
        <fullName evidence="14">dGTP pyrophosphohydrolase</fullName>
    </alternativeName>
</protein>
<dbReference type="PANTHER" id="PTHR47707:SF1">
    <property type="entry name" value="NUDIX HYDROLASE FAMILY PROTEIN"/>
    <property type="match status" value="1"/>
</dbReference>
<proteinExistence type="inferred from homology"/>
<evidence type="ECO:0000256" key="3">
    <source>
        <dbReference type="ARBA" id="ARBA00022457"/>
    </source>
</evidence>
<dbReference type="Gene3D" id="3.90.79.10">
    <property type="entry name" value="Nucleoside Triphosphate Pyrophosphohydrolase"/>
    <property type="match status" value="1"/>
</dbReference>
<evidence type="ECO:0000256" key="8">
    <source>
        <dbReference type="ARBA" id="ARBA00022842"/>
    </source>
</evidence>
<evidence type="ECO:0000256" key="11">
    <source>
        <dbReference type="ARBA" id="ARBA00036904"/>
    </source>
</evidence>
<evidence type="ECO:0000256" key="12">
    <source>
        <dbReference type="ARBA" id="ARBA00038905"/>
    </source>
</evidence>
<dbReference type="CDD" id="cd03425">
    <property type="entry name" value="NUDIX_MutT_NudA_like"/>
    <property type="match status" value="1"/>
</dbReference>
<dbReference type="GO" id="GO:0046872">
    <property type="term" value="F:metal ion binding"/>
    <property type="evidence" value="ECO:0007669"/>
    <property type="project" value="UniProtKB-KW"/>
</dbReference>
<evidence type="ECO:0000256" key="17">
    <source>
        <dbReference type="PIRSR" id="PIRSR603561-1"/>
    </source>
</evidence>
<dbReference type="PRINTS" id="PR00502">
    <property type="entry name" value="NUDIXFAMILY"/>
</dbReference>
<dbReference type="GO" id="GO:0006281">
    <property type="term" value="P:DNA repair"/>
    <property type="evidence" value="ECO:0007669"/>
    <property type="project" value="UniProtKB-KW"/>
</dbReference>
<keyword evidence="8 18" id="KW-0460">Magnesium</keyword>
<dbReference type="InterPro" id="IPR029119">
    <property type="entry name" value="MutY_C"/>
</dbReference>
<evidence type="ECO:0000313" key="20">
    <source>
        <dbReference type="EMBL" id="QGG80934.1"/>
    </source>
</evidence>
<dbReference type="InterPro" id="IPR020476">
    <property type="entry name" value="Nudix_hydrolase"/>
</dbReference>
<evidence type="ECO:0000313" key="21">
    <source>
        <dbReference type="Proteomes" id="UP000388235"/>
    </source>
</evidence>
<reference evidence="20 21" key="1">
    <citation type="submission" date="2019-11" db="EMBL/GenBank/DDBJ databases">
        <authorList>
            <person name="Khan S.A."/>
            <person name="Jeon C.O."/>
            <person name="Chun B.H."/>
        </authorList>
    </citation>
    <scope>NUCLEOTIDE SEQUENCE [LARGE SCALE GENOMIC DNA]</scope>
    <source>
        <strain evidence="20 21">IMCC 1097</strain>
    </source>
</reference>
<dbReference type="SUPFAM" id="SSF55811">
    <property type="entry name" value="Nudix"/>
    <property type="match status" value="1"/>
</dbReference>
<dbReference type="InterPro" id="IPR047127">
    <property type="entry name" value="MutT-like"/>
</dbReference>
<dbReference type="GO" id="GO:0044716">
    <property type="term" value="F:8-oxo-GDP phosphatase activity"/>
    <property type="evidence" value="ECO:0007669"/>
    <property type="project" value="TreeGrafter"/>
</dbReference>
<dbReference type="NCBIfam" id="TIGR00586">
    <property type="entry name" value="mutt"/>
    <property type="match status" value="1"/>
</dbReference>
<gene>
    <name evidence="20" type="primary">mutT</name>
    <name evidence="20" type="ORF">GH975_10280</name>
</gene>
<dbReference type="PROSITE" id="PS51462">
    <property type="entry name" value="NUDIX"/>
    <property type="match status" value="1"/>
</dbReference>
<comment type="cofactor">
    <cofactor evidence="1 18">
        <name>Mg(2+)</name>
        <dbReference type="ChEBI" id="CHEBI:18420"/>
    </cofactor>
</comment>
<dbReference type="InterPro" id="IPR000086">
    <property type="entry name" value="NUDIX_hydrolase_dom"/>
</dbReference>
<dbReference type="InterPro" id="IPR015797">
    <property type="entry name" value="NUDIX_hydrolase-like_dom_sf"/>
</dbReference>
<name>A0A5Q2QCT0_9GAMM</name>
<evidence type="ECO:0000256" key="1">
    <source>
        <dbReference type="ARBA" id="ARBA00001946"/>
    </source>
</evidence>
<keyword evidence="4" id="KW-0235">DNA replication</keyword>
<dbReference type="OrthoDB" id="9810648at2"/>
<feature type="binding site" evidence="18">
    <location>
        <position position="61"/>
    </location>
    <ligand>
        <name>Mg(2+)</name>
        <dbReference type="ChEBI" id="CHEBI:18420"/>
    </ligand>
</feature>
<keyword evidence="21" id="KW-1185">Reference proteome</keyword>
<keyword evidence="6" id="KW-0227">DNA damage</keyword>
<dbReference type="GO" id="GO:0035539">
    <property type="term" value="F:8-oxo-7,8-dihydrodeoxyguanosine triphosphate pyrophosphatase activity"/>
    <property type="evidence" value="ECO:0007669"/>
    <property type="project" value="UniProtKB-EC"/>
</dbReference>
<dbReference type="EMBL" id="CP045871">
    <property type="protein sequence ID" value="QGG80934.1"/>
    <property type="molecule type" value="Genomic_DNA"/>
</dbReference>
<feature type="binding site" evidence="17">
    <location>
        <position position="123"/>
    </location>
    <ligand>
        <name>8-oxo-dGTP</name>
        <dbReference type="ChEBI" id="CHEBI:77896"/>
    </ligand>
</feature>
<dbReference type="InterPro" id="IPR003561">
    <property type="entry name" value="Mutator_MutT"/>
</dbReference>
<dbReference type="GO" id="GO:0008413">
    <property type="term" value="F:8-oxo-7,8-dihydroguanosine triphosphate pyrophosphatase activity"/>
    <property type="evidence" value="ECO:0007669"/>
    <property type="project" value="InterPro"/>
</dbReference>
<evidence type="ECO:0000256" key="16">
    <source>
        <dbReference type="ARBA" id="ARBA00042798"/>
    </source>
</evidence>
<dbReference type="AlphaFoldDB" id="A0A5Q2QCT0"/>
<feature type="binding site" evidence="17">
    <location>
        <position position="27"/>
    </location>
    <ligand>
        <name>8-oxo-dGTP</name>
        <dbReference type="ChEBI" id="CHEBI:77896"/>
    </ligand>
</feature>